<dbReference type="KEGG" id="schy:GVO57_10990"/>
<dbReference type="InterPro" id="IPR036249">
    <property type="entry name" value="Thioredoxin-like_sf"/>
</dbReference>
<evidence type="ECO:0000313" key="3">
    <source>
        <dbReference type="Proteomes" id="UP000464468"/>
    </source>
</evidence>
<keyword evidence="3" id="KW-1185">Reference proteome</keyword>
<dbReference type="PROSITE" id="PS51352">
    <property type="entry name" value="THIOREDOXIN_2"/>
    <property type="match status" value="1"/>
</dbReference>
<dbReference type="InterPro" id="IPR013766">
    <property type="entry name" value="Thioredoxin_domain"/>
</dbReference>
<reference evidence="2 3" key="1">
    <citation type="submission" date="2020-01" db="EMBL/GenBank/DDBJ databases">
        <title>Sphingomonas sp. C33 whole genome sequece.</title>
        <authorList>
            <person name="Park C."/>
        </authorList>
    </citation>
    <scope>NUCLEOTIDE SEQUENCE [LARGE SCALE GENOMIC DNA]</scope>
    <source>
        <strain evidence="2 3">C33</strain>
    </source>
</reference>
<dbReference type="AlphaFoldDB" id="A0A7Z2NXH4"/>
<dbReference type="RefSeq" id="WP_160593171.1">
    <property type="nucleotide sequence ID" value="NZ_CP047895.1"/>
</dbReference>
<dbReference type="SUPFAM" id="SSF52833">
    <property type="entry name" value="Thioredoxin-like"/>
    <property type="match status" value="1"/>
</dbReference>
<sequence length="212" mass="22000">MDGSFEGASAPPRADEGYWHRAADRLVATLAALDAGASAPAVGDVFPDLALPDARGRLVGLASLLDRGPVVLSFHRGLWCPWCVGEIESWRGARPALDAAGARLVAVTPELGGRAADMAALLGPAGQVLCDVDFGATLSLGLGFFVGADLIARYQAAGMDLDALYGAASGILPIPATFVIGRDRIVRFAHVDRDFRHRADPADVLSSIAGRG</sequence>
<protein>
    <submittedName>
        <fullName evidence="2">Redoxin domain-containing protein</fullName>
    </submittedName>
</protein>
<dbReference type="Gene3D" id="3.40.30.10">
    <property type="entry name" value="Glutaredoxin"/>
    <property type="match status" value="1"/>
</dbReference>
<evidence type="ECO:0000313" key="2">
    <source>
        <dbReference type="EMBL" id="QHL91241.1"/>
    </source>
</evidence>
<name>A0A7Z2NXH4_9SPHN</name>
<evidence type="ECO:0000259" key="1">
    <source>
        <dbReference type="PROSITE" id="PS51352"/>
    </source>
</evidence>
<accession>A0A7Z2NXH4</accession>
<gene>
    <name evidence="2" type="ORF">GVO57_10990</name>
</gene>
<dbReference type="GO" id="GO:0016209">
    <property type="term" value="F:antioxidant activity"/>
    <property type="evidence" value="ECO:0007669"/>
    <property type="project" value="InterPro"/>
</dbReference>
<proteinExistence type="predicted"/>
<dbReference type="Pfam" id="PF00578">
    <property type="entry name" value="AhpC-TSA"/>
    <property type="match status" value="1"/>
</dbReference>
<dbReference type="CDD" id="cd02970">
    <property type="entry name" value="PRX_like2"/>
    <property type="match status" value="1"/>
</dbReference>
<organism evidence="2 3">
    <name type="scientific">Sphingomonas changnyeongensis</name>
    <dbReference type="NCBI Taxonomy" id="2698679"/>
    <lineage>
        <taxon>Bacteria</taxon>
        <taxon>Pseudomonadati</taxon>
        <taxon>Pseudomonadota</taxon>
        <taxon>Alphaproteobacteria</taxon>
        <taxon>Sphingomonadales</taxon>
        <taxon>Sphingomonadaceae</taxon>
        <taxon>Sphingomonas</taxon>
    </lineage>
</organism>
<dbReference type="InterPro" id="IPR000866">
    <property type="entry name" value="AhpC/TSA"/>
</dbReference>
<dbReference type="Proteomes" id="UP000464468">
    <property type="component" value="Chromosome"/>
</dbReference>
<dbReference type="EMBL" id="CP047895">
    <property type="protein sequence ID" value="QHL91241.1"/>
    <property type="molecule type" value="Genomic_DNA"/>
</dbReference>
<dbReference type="GO" id="GO:0016491">
    <property type="term" value="F:oxidoreductase activity"/>
    <property type="evidence" value="ECO:0007669"/>
    <property type="project" value="InterPro"/>
</dbReference>
<feature type="domain" description="Thioredoxin" evidence="1">
    <location>
        <begin position="40"/>
        <end position="212"/>
    </location>
</feature>